<dbReference type="InterPro" id="IPR036388">
    <property type="entry name" value="WH-like_DNA-bd_sf"/>
</dbReference>
<dbReference type="AlphaFoldDB" id="A0A5Q2TFX1"/>
<evidence type="ECO:0000256" key="1">
    <source>
        <dbReference type="ARBA" id="ARBA00023125"/>
    </source>
</evidence>
<dbReference type="InterPro" id="IPR000835">
    <property type="entry name" value="HTH_MarR-typ"/>
</dbReference>
<dbReference type="KEGG" id="grc:GI584_05555"/>
<keyword evidence="4" id="KW-1185">Reference proteome</keyword>
<dbReference type="PANTHER" id="PTHR33164:SF43">
    <property type="entry name" value="HTH-TYPE TRANSCRIPTIONAL REPRESSOR YETL"/>
    <property type="match status" value="1"/>
</dbReference>
<dbReference type="InterPro" id="IPR039422">
    <property type="entry name" value="MarR/SlyA-like"/>
</dbReference>
<feature type="domain" description="HTH marR-type" evidence="2">
    <location>
        <begin position="3"/>
        <end position="138"/>
    </location>
</feature>
<gene>
    <name evidence="3" type="ORF">GI584_05555</name>
</gene>
<dbReference type="Proteomes" id="UP000339690">
    <property type="component" value="Chromosome"/>
</dbReference>
<accession>A0A5Q2TFX1</accession>
<dbReference type="SMART" id="SM00347">
    <property type="entry name" value="HTH_MARR"/>
    <property type="match status" value="1"/>
</dbReference>
<proteinExistence type="predicted"/>
<dbReference type="GO" id="GO:0006950">
    <property type="term" value="P:response to stress"/>
    <property type="evidence" value="ECO:0007669"/>
    <property type="project" value="TreeGrafter"/>
</dbReference>
<dbReference type="PRINTS" id="PR00598">
    <property type="entry name" value="HTHMARR"/>
</dbReference>
<protein>
    <submittedName>
        <fullName evidence="3">MarR family transcriptional regulator</fullName>
    </submittedName>
</protein>
<evidence type="ECO:0000313" key="4">
    <source>
        <dbReference type="Proteomes" id="UP000339690"/>
    </source>
</evidence>
<organism evidence="3 4">
    <name type="scientific">Gracilibacillus salitolerans</name>
    <dbReference type="NCBI Taxonomy" id="2663022"/>
    <lineage>
        <taxon>Bacteria</taxon>
        <taxon>Bacillati</taxon>
        <taxon>Bacillota</taxon>
        <taxon>Bacilli</taxon>
        <taxon>Bacillales</taxon>
        <taxon>Bacillaceae</taxon>
        <taxon>Gracilibacillus</taxon>
    </lineage>
</organism>
<evidence type="ECO:0000259" key="2">
    <source>
        <dbReference type="PROSITE" id="PS50995"/>
    </source>
</evidence>
<sequence>MDRGNLFQQFVRFTASVHQVTNDMTKEIKIENITTVQYKILEFITVSQPVTLSEISECLHLSLPNSSRELKKLIQSQLCEKIIDPNDRRKFDIRLTENGTALMNKVFRQLELKFQERINNLTEPELKEIEEAIQILQTKFLHR</sequence>
<name>A0A5Q2TFX1_9BACI</name>
<dbReference type="PROSITE" id="PS50995">
    <property type="entry name" value="HTH_MARR_2"/>
    <property type="match status" value="1"/>
</dbReference>
<dbReference type="GO" id="GO:0003700">
    <property type="term" value="F:DNA-binding transcription factor activity"/>
    <property type="evidence" value="ECO:0007669"/>
    <property type="project" value="InterPro"/>
</dbReference>
<dbReference type="Pfam" id="PF01047">
    <property type="entry name" value="MarR"/>
    <property type="match status" value="1"/>
</dbReference>
<dbReference type="EMBL" id="CP045915">
    <property type="protein sequence ID" value="QGH33515.1"/>
    <property type="molecule type" value="Genomic_DNA"/>
</dbReference>
<dbReference type="Gene3D" id="1.10.10.10">
    <property type="entry name" value="Winged helix-like DNA-binding domain superfamily/Winged helix DNA-binding domain"/>
    <property type="match status" value="1"/>
</dbReference>
<keyword evidence="1" id="KW-0238">DNA-binding</keyword>
<dbReference type="GO" id="GO:0003677">
    <property type="term" value="F:DNA binding"/>
    <property type="evidence" value="ECO:0007669"/>
    <property type="project" value="UniProtKB-KW"/>
</dbReference>
<dbReference type="PANTHER" id="PTHR33164">
    <property type="entry name" value="TRANSCRIPTIONAL REGULATOR, MARR FAMILY"/>
    <property type="match status" value="1"/>
</dbReference>
<dbReference type="SUPFAM" id="SSF46785">
    <property type="entry name" value="Winged helix' DNA-binding domain"/>
    <property type="match status" value="1"/>
</dbReference>
<evidence type="ECO:0000313" key="3">
    <source>
        <dbReference type="EMBL" id="QGH33515.1"/>
    </source>
</evidence>
<dbReference type="InterPro" id="IPR036390">
    <property type="entry name" value="WH_DNA-bd_sf"/>
</dbReference>
<dbReference type="RefSeq" id="WP_153790539.1">
    <property type="nucleotide sequence ID" value="NZ_CP045915.1"/>
</dbReference>
<reference evidence="3 4" key="1">
    <citation type="submission" date="2019-11" db="EMBL/GenBank/DDBJ databases">
        <title>Gracilibacillus salitolerans sp. nov., a moderate halophile isolated from a saline soil in northwest China.</title>
        <authorList>
            <person name="Gan L."/>
        </authorList>
    </citation>
    <scope>NUCLEOTIDE SEQUENCE [LARGE SCALE GENOMIC DNA]</scope>
    <source>
        <strain evidence="3 4">SCU50</strain>
    </source>
</reference>